<dbReference type="Pfam" id="PF14832">
    <property type="entry name" value="Tautomerase_3"/>
    <property type="match status" value="1"/>
</dbReference>
<organism evidence="2 3">
    <name type="scientific">Aspergillus japonicus CBS 114.51</name>
    <dbReference type="NCBI Taxonomy" id="1448312"/>
    <lineage>
        <taxon>Eukaryota</taxon>
        <taxon>Fungi</taxon>
        <taxon>Dikarya</taxon>
        <taxon>Ascomycota</taxon>
        <taxon>Pezizomycotina</taxon>
        <taxon>Eurotiomycetes</taxon>
        <taxon>Eurotiomycetidae</taxon>
        <taxon>Eurotiales</taxon>
        <taxon>Aspergillaceae</taxon>
        <taxon>Aspergillus</taxon>
        <taxon>Aspergillus subgen. Circumdati</taxon>
    </lineage>
</organism>
<evidence type="ECO:0000259" key="1">
    <source>
        <dbReference type="Pfam" id="PF14832"/>
    </source>
</evidence>
<dbReference type="AlphaFoldDB" id="A0A8T8WJB2"/>
<evidence type="ECO:0000313" key="2">
    <source>
        <dbReference type="EMBL" id="RAH75742.1"/>
    </source>
</evidence>
<dbReference type="InterPro" id="IPR028116">
    <property type="entry name" value="Cis-CaaD-like"/>
</dbReference>
<dbReference type="EMBL" id="KZ824920">
    <property type="protein sequence ID" value="RAH75742.1"/>
    <property type="molecule type" value="Genomic_DNA"/>
</dbReference>
<dbReference type="OrthoDB" id="2129288at2759"/>
<dbReference type="Proteomes" id="UP000249497">
    <property type="component" value="Unassembled WGS sequence"/>
</dbReference>
<proteinExistence type="predicted"/>
<reference evidence="2 3" key="1">
    <citation type="submission" date="2018-02" db="EMBL/GenBank/DDBJ databases">
        <title>The genomes of Aspergillus section Nigri reveals drivers in fungal speciation.</title>
        <authorList>
            <consortium name="DOE Joint Genome Institute"/>
            <person name="Vesth T.C."/>
            <person name="Nybo J."/>
            <person name="Theobald S."/>
            <person name="Brandl J."/>
            <person name="Frisvad J.C."/>
            <person name="Nielsen K.F."/>
            <person name="Lyhne E.K."/>
            <person name="Kogle M.E."/>
            <person name="Kuo A."/>
            <person name="Riley R."/>
            <person name="Clum A."/>
            <person name="Nolan M."/>
            <person name="Lipzen A."/>
            <person name="Salamov A."/>
            <person name="Henrissat B."/>
            <person name="Wiebenga A."/>
            <person name="De vries R.P."/>
            <person name="Grigoriev I.V."/>
            <person name="Mortensen U.H."/>
            <person name="Andersen M.R."/>
            <person name="Baker S.E."/>
        </authorList>
    </citation>
    <scope>NUCLEOTIDE SEQUENCE [LARGE SCALE GENOMIC DNA]</scope>
    <source>
        <strain evidence="2 3">CBS 114.51</strain>
    </source>
</reference>
<keyword evidence="3" id="KW-1185">Reference proteome</keyword>
<dbReference type="GeneID" id="37176841"/>
<feature type="domain" description="Tautomerase cis-CaaD-like" evidence="1">
    <location>
        <begin position="1"/>
        <end position="135"/>
    </location>
</feature>
<dbReference type="InterPro" id="IPR014347">
    <property type="entry name" value="Tautomerase/MIF_sf"/>
</dbReference>
<gene>
    <name evidence="2" type="ORF">BO86DRAFT_394020</name>
</gene>
<sequence>MPKWVFHHTAGAFTPGEKQQIAQGMTKLYTSVGLPAFYAHAHFFELPPGSIFAGGDHPPALTTLSIYHLARTFETQEVQDMFFSTLDGILRPILKPKGIDWELGIYEAKREYWRVNGLHPPPTGSDLEKKWFAANTVTDEEELLRSQPRP</sequence>
<evidence type="ECO:0000313" key="3">
    <source>
        <dbReference type="Proteomes" id="UP000249497"/>
    </source>
</evidence>
<protein>
    <recommendedName>
        <fullName evidence="1">Tautomerase cis-CaaD-like domain-containing protein</fullName>
    </recommendedName>
</protein>
<name>A0A8T8WJB2_ASPJA</name>
<dbReference type="RefSeq" id="XP_025521636.1">
    <property type="nucleotide sequence ID" value="XM_025673149.1"/>
</dbReference>
<dbReference type="Gene3D" id="3.30.429.10">
    <property type="entry name" value="Macrophage Migration Inhibitory Factor"/>
    <property type="match status" value="1"/>
</dbReference>
<accession>A0A8T8WJB2</accession>